<reference evidence="1" key="1">
    <citation type="submission" date="2023-04" db="EMBL/GenBank/DDBJ databases">
        <title>A chromosome-level genome assembly of the parasitoid wasp Eretmocerus hayati.</title>
        <authorList>
            <person name="Zhong Y."/>
            <person name="Liu S."/>
            <person name="Liu Y."/>
        </authorList>
    </citation>
    <scope>NUCLEOTIDE SEQUENCE</scope>
    <source>
        <strain evidence="1">ZJU_SS_LIU_2023</strain>
    </source>
</reference>
<dbReference type="EMBL" id="CM056742">
    <property type="protein sequence ID" value="KAJ8681224.1"/>
    <property type="molecule type" value="Genomic_DNA"/>
</dbReference>
<evidence type="ECO:0000313" key="1">
    <source>
        <dbReference type="EMBL" id="KAJ8681224.1"/>
    </source>
</evidence>
<sequence>MIRGRGPADMANTEVVDVNIKYGSNSCLHYAVQKNDLEMAKILINCGTKIDVFNKWGCTPLHLAVSKDLDLVKLLIDNRADVNAVQVPLPLKKSDDMPRMVDNMIPQNMMRDQINERRAVSPLRQAKGSTYKSWPDKEFCFPLHMAVRAGKYDVVEFLIEKGAKVDVFNRWGQTPLHIAAAKSRLDLMGLLIKKGARTDMMGKNSPEVIKIFSRKFFPRCYILQTAVKNGKLDVVEFLIKHRAHVNAIDLDGRSVLLCYAVLRGDPQILNVLLKAGATVHLHRTPAPISTNISLRSLFLMRESGIDEDPFFLAVRRCENIRIVEMLLAAGAKINEPIEYTTRNTTFGQDFTIHAWATTALLEAVKRGRKDIVELLLKNGAEVDVEDGNGTSILIYALDSCLNRANEYNEIIQLLLSHGVTIKNHKTLESNLKNQEENPESSKATPTLCGTQHRYVEVLKCLLDSGLFDVDDVDGLDLDYEQEFKEFVEPLLFADIGIPGRPRESSPNSVTIKPGCNVESTSNVHQNAYRAPLVQDFPDGYLQSSAKENPRNNIGTMLCSLYRNNQQARQRKVPEFCESWSDQRKLLHFVGQGDYDQVKKLIVRGTQVNYRHKDGTISGTSCLHLAVQKIDLKLTRMLLDAGAELNVFNKWGHTPLHVAVSKDLQIVKLLITRGADVNAVDADAPLSEGCYPLHMAVRAGKGEAVEYLIENGADVDAPNLRAHTALHIAASKRLDLVELLIKGGANVNAFHENKKNSSFLLPDLKMANIQFESLGANPKKISGAICTKGCYPLHVAVSAAKLSIVKLLIKHGANVNATDVDGRSILYYAVDRNTGEILDLLLKNGARFDPDDKPDDQASEISSNTHDTARNSVDQDRILSTELNRVTPSPACIQPISKISENNPLMLAAGKLNKISVVKMLLNAGPRIYHRRETVALQAAVKWGHKNIIELLLRRGANVNSLDEDGISVLAHATLMEHNPDVKDDDYNEVLQLLFSYGAKARDDSDTQAILRCAIKRGNTFTLRLLHRRGLKLAKLKNVKDSYNPPLHLALFNRDVNVLRHLLNSTLFNVNEQDSDGNTALYKAVQHKLLMHTRILLEWQANPNLLCSNSRTPLNLAVDKKDKNFVETLLFAGSDITNPSNMFLLCHGVSENTLIKIKRFRNRAILQHVVKHFALVNVVHHRHVNLDEYPIPVMILDDPGSIQLYKECLAEAKIMKNTILCGQITFFDIFPPEGFTTCIKKIQANYVVSKDVLEECFPIYGKQMRQRLIQIFRAQKIRDEAVKGLSILLRQNLEPYHLIHSKIFDYLDGVHDLRHLKAIGFGLH</sequence>
<dbReference type="Proteomes" id="UP001239111">
    <property type="component" value="Chromosome 2"/>
</dbReference>
<accession>A0ACC2PD56</accession>
<comment type="caution">
    <text evidence="1">The sequence shown here is derived from an EMBL/GenBank/DDBJ whole genome shotgun (WGS) entry which is preliminary data.</text>
</comment>
<proteinExistence type="predicted"/>
<gene>
    <name evidence="1" type="ORF">QAD02_017011</name>
</gene>
<name>A0ACC2PD56_9HYME</name>
<evidence type="ECO:0000313" key="2">
    <source>
        <dbReference type="Proteomes" id="UP001239111"/>
    </source>
</evidence>
<keyword evidence="2" id="KW-1185">Reference proteome</keyword>
<organism evidence="1 2">
    <name type="scientific">Eretmocerus hayati</name>
    <dbReference type="NCBI Taxonomy" id="131215"/>
    <lineage>
        <taxon>Eukaryota</taxon>
        <taxon>Metazoa</taxon>
        <taxon>Ecdysozoa</taxon>
        <taxon>Arthropoda</taxon>
        <taxon>Hexapoda</taxon>
        <taxon>Insecta</taxon>
        <taxon>Pterygota</taxon>
        <taxon>Neoptera</taxon>
        <taxon>Endopterygota</taxon>
        <taxon>Hymenoptera</taxon>
        <taxon>Apocrita</taxon>
        <taxon>Proctotrupomorpha</taxon>
        <taxon>Chalcidoidea</taxon>
        <taxon>Aphelinidae</taxon>
        <taxon>Aphelininae</taxon>
        <taxon>Eretmocerus</taxon>
    </lineage>
</organism>
<protein>
    <submittedName>
        <fullName evidence="1">Uncharacterized protein</fullName>
    </submittedName>
</protein>